<accession>A0AAW1TYI4</accession>
<keyword evidence="5 10" id="KW-0175">Coiled coil</keyword>
<feature type="coiled-coil region" evidence="10">
    <location>
        <begin position="166"/>
        <end position="193"/>
    </location>
</feature>
<evidence type="ECO:0000256" key="2">
    <source>
        <dbReference type="ARBA" id="ARBA00006875"/>
    </source>
</evidence>
<protein>
    <recommendedName>
        <fullName evidence="13">RIB43A-like with coiled-coils protein 2</fullName>
    </recommendedName>
</protein>
<evidence type="ECO:0000256" key="4">
    <source>
        <dbReference type="ARBA" id="ARBA00022846"/>
    </source>
</evidence>
<evidence type="ECO:0000256" key="3">
    <source>
        <dbReference type="ARBA" id="ARBA00022490"/>
    </source>
</evidence>
<evidence type="ECO:0000256" key="7">
    <source>
        <dbReference type="ARBA" id="ARBA00023212"/>
    </source>
</evidence>
<evidence type="ECO:0000256" key="6">
    <source>
        <dbReference type="ARBA" id="ARBA00023069"/>
    </source>
</evidence>
<dbReference type="Pfam" id="PF05914">
    <property type="entry name" value="RIB43A"/>
    <property type="match status" value="1"/>
</dbReference>
<dbReference type="PANTHER" id="PTHR14517">
    <property type="entry name" value="RIB43A-RELATED"/>
    <property type="match status" value="1"/>
</dbReference>
<evidence type="ECO:0000313" key="12">
    <source>
        <dbReference type="Proteomes" id="UP001431783"/>
    </source>
</evidence>
<dbReference type="InterPro" id="IPR008805">
    <property type="entry name" value="RIB43A"/>
</dbReference>
<dbReference type="Proteomes" id="UP001431783">
    <property type="component" value="Unassembled WGS sequence"/>
</dbReference>
<comment type="subcellular location">
    <subcellularLocation>
        <location evidence="1">Cytoplasm</location>
        <location evidence="1">Cytoskeleton</location>
        <location evidence="1">Flagellum axoneme</location>
    </subcellularLocation>
</comment>
<comment type="similarity">
    <text evidence="2">Belongs to the RIB43A family.</text>
</comment>
<keyword evidence="6" id="KW-0969">Cilium</keyword>
<dbReference type="EMBL" id="JARQZJ010000021">
    <property type="protein sequence ID" value="KAK9873483.1"/>
    <property type="molecule type" value="Genomic_DNA"/>
</dbReference>
<keyword evidence="7" id="KW-0206">Cytoskeleton</keyword>
<dbReference type="PANTHER" id="PTHR14517:SF6">
    <property type="entry name" value="RE41410P"/>
    <property type="match status" value="1"/>
</dbReference>
<evidence type="ECO:0008006" key="13">
    <source>
        <dbReference type="Google" id="ProtNLM"/>
    </source>
</evidence>
<evidence type="ECO:0000256" key="5">
    <source>
        <dbReference type="ARBA" id="ARBA00023054"/>
    </source>
</evidence>
<evidence type="ECO:0000256" key="10">
    <source>
        <dbReference type="SAM" id="Coils"/>
    </source>
</evidence>
<organism evidence="11 12">
    <name type="scientific">Henosepilachna vigintioctopunctata</name>
    <dbReference type="NCBI Taxonomy" id="420089"/>
    <lineage>
        <taxon>Eukaryota</taxon>
        <taxon>Metazoa</taxon>
        <taxon>Ecdysozoa</taxon>
        <taxon>Arthropoda</taxon>
        <taxon>Hexapoda</taxon>
        <taxon>Insecta</taxon>
        <taxon>Pterygota</taxon>
        <taxon>Neoptera</taxon>
        <taxon>Endopterygota</taxon>
        <taxon>Coleoptera</taxon>
        <taxon>Polyphaga</taxon>
        <taxon>Cucujiformia</taxon>
        <taxon>Coccinelloidea</taxon>
        <taxon>Coccinellidae</taxon>
        <taxon>Epilachninae</taxon>
        <taxon>Epilachnini</taxon>
        <taxon>Henosepilachna</taxon>
    </lineage>
</organism>
<evidence type="ECO:0000256" key="9">
    <source>
        <dbReference type="ARBA" id="ARBA00046435"/>
    </source>
</evidence>
<comment type="subunit">
    <text evidence="9">Microtubule inner protein component of sperm flagellar doublet microtubules.</text>
</comment>
<feature type="coiled-coil region" evidence="10">
    <location>
        <begin position="289"/>
        <end position="352"/>
    </location>
</feature>
<proteinExistence type="inferred from homology"/>
<dbReference type="AlphaFoldDB" id="A0AAW1TYI4"/>
<evidence type="ECO:0000256" key="1">
    <source>
        <dbReference type="ARBA" id="ARBA00004611"/>
    </source>
</evidence>
<reference evidence="11 12" key="1">
    <citation type="submission" date="2023-03" db="EMBL/GenBank/DDBJ databases">
        <title>Genome insight into feeding habits of ladybird beetles.</title>
        <authorList>
            <person name="Li H.-S."/>
            <person name="Huang Y.-H."/>
            <person name="Pang H."/>
        </authorList>
    </citation>
    <scope>NUCLEOTIDE SEQUENCE [LARGE SCALE GENOMIC DNA]</scope>
    <source>
        <strain evidence="11">SYSU_2023b</strain>
        <tissue evidence="11">Whole body</tissue>
    </source>
</reference>
<keyword evidence="4" id="KW-0282">Flagellum</keyword>
<sequence>MLNLDLMTERDRKEAAAIERRRRIEEERKKRIFDPKTRLFGIDYEALDKQIAEKRRIDDEQKRIEKIMDLQMVKNDEIALAYERKEKQERLKHLQEINSFRQNYQRFEDRREFDINDPNAMKKDIPARLHDDDPRLGPSSAQKFEGEDLVSAQRLSIQREQIKAWLDQQMQEKEAAQKEQKAAEEAYKAAMVARDERALELEKMENYCRKRLLEANRKFNIALATEKEFERNVQNKQNTEDNFAEIYNTMTSDLMVENPEMAMSNMGPGRKIGTQYKGMSKEEQEKIRLDQLAQIEEKKKQRAAEKRAERDFDDYLNGTQKTIALMDLDLKRKEKARLKALAEENLKMAEEQKLRVKYLQQVVYSNRPTAAYFDQFNKSTR</sequence>
<evidence type="ECO:0000256" key="8">
    <source>
        <dbReference type="ARBA" id="ARBA00023273"/>
    </source>
</evidence>
<gene>
    <name evidence="11" type="ORF">WA026_022895</name>
</gene>
<keyword evidence="3" id="KW-0963">Cytoplasm</keyword>
<comment type="caution">
    <text evidence="11">The sequence shown here is derived from an EMBL/GenBank/DDBJ whole genome shotgun (WGS) entry which is preliminary data.</text>
</comment>
<evidence type="ECO:0000313" key="11">
    <source>
        <dbReference type="EMBL" id="KAK9873483.1"/>
    </source>
</evidence>
<keyword evidence="12" id="KW-1185">Reference proteome</keyword>
<keyword evidence="8" id="KW-0966">Cell projection</keyword>
<name>A0AAW1TYI4_9CUCU</name>